<gene>
    <name evidence="3" type="ORF">K0U00_08980</name>
</gene>
<feature type="compositionally biased region" description="Low complexity" evidence="1">
    <location>
        <begin position="75"/>
        <end position="92"/>
    </location>
</feature>
<dbReference type="Pfam" id="PF12685">
    <property type="entry name" value="SpoIIIAH"/>
    <property type="match status" value="1"/>
</dbReference>
<feature type="region of interest" description="Disordered" evidence="1">
    <location>
        <begin position="36"/>
        <end position="56"/>
    </location>
</feature>
<keyword evidence="2" id="KW-0472">Membrane</keyword>
<feature type="compositionally biased region" description="Polar residues" evidence="1">
    <location>
        <begin position="36"/>
        <end position="48"/>
    </location>
</feature>
<evidence type="ECO:0000313" key="3">
    <source>
        <dbReference type="EMBL" id="MBW7454164.1"/>
    </source>
</evidence>
<dbReference type="InterPro" id="IPR038503">
    <property type="entry name" value="SpoIIIAH_sf"/>
</dbReference>
<evidence type="ECO:0000313" key="4">
    <source>
        <dbReference type="Proteomes" id="UP001519887"/>
    </source>
</evidence>
<feature type="region of interest" description="Disordered" evidence="1">
    <location>
        <begin position="75"/>
        <end position="95"/>
    </location>
</feature>
<keyword evidence="2" id="KW-0812">Transmembrane</keyword>
<keyword evidence="2" id="KW-1133">Transmembrane helix</keyword>
<sequence length="229" mass="25099">MNTKRQTVWLVSMLSLMVILSAYYLFTEDVDTSSDMLTDGTQQEQQVQSDATEASTADTTLDNGITVTEVTGAANSDNAASAADEQAAGETADAVKTDEEVINEIEASGGAVSTVFNDMQEKRDEKFYSEINQLYGQISDTKQKPEEASAAVEQINLLEDKNTRITGIEEELTKEFSNAFVSEENNKYKVVVQSDKLEKSQADSIMMLVMNELEVGGDQVSVQYIPSNK</sequence>
<organism evidence="3 4">
    <name type="scientific">Paenibacillus sepulcri</name>
    <dbReference type="NCBI Taxonomy" id="359917"/>
    <lineage>
        <taxon>Bacteria</taxon>
        <taxon>Bacillati</taxon>
        <taxon>Bacillota</taxon>
        <taxon>Bacilli</taxon>
        <taxon>Bacillales</taxon>
        <taxon>Paenibacillaceae</taxon>
        <taxon>Paenibacillus</taxon>
    </lineage>
</organism>
<comment type="caution">
    <text evidence="3">The sequence shown here is derived from an EMBL/GenBank/DDBJ whole genome shotgun (WGS) entry which is preliminary data.</text>
</comment>
<protein>
    <submittedName>
        <fullName evidence="3">SpoIIIAH-like family protein</fullName>
    </submittedName>
</protein>
<proteinExistence type="predicted"/>
<feature type="transmembrane region" description="Helical" evidence="2">
    <location>
        <begin position="7"/>
        <end position="26"/>
    </location>
</feature>
<dbReference type="Proteomes" id="UP001519887">
    <property type="component" value="Unassembled WGS sequence"/>
</dbReference>
<dbReference type="EMBL" id="JAHZIK010000162">
    <property type="protein sequence ID" value="MBW7454164.1"/>
    <property type="molecule type" value="Genomic_DNA"/>
</dbReference>
<dbReference type="Gene3D" id="1.10.287.4300">
    <property type="entry name" value="Stage III sporulation protein AH-like"/>
    <property type="match status" value="1"/>
</dbReference>
<evidence type="ECO:0000256" key="2">
    <source>
        <dbReference type="SAM" id="Phobius"/>
    </source>
</evidence>
<accession>A0ABS7BZU3</accession>
<name>A0ABS7BZU3_9BACL</name>
<evidence type="ECO:0000256" key="1">
    <source>
        <dbReference type="SAM" id="MobiDB-lite"/>
    </source>
</evidence>
<keyword evidence="4" id="KW-1185">Reference proteome</keyword>
<dbReference type="RefSeq" id="WP_210041887.1">
    <property type="nucleotide sequence ID" value="NZ_JBHLVU010000073.1"/>
</dbReference>
<dbReference type="InterPro" id="IPR024232">
    <property type="entry name" value="SpoIIIAH"/>
</dbReference>
<reference evidence="3 4" key="1">
    <citation type="submission" date="2021-07" db="EMBL/GenBank/DDBJ databases">
        <title>Paenibacillus radiodurans sp. nov., isolated from the southeastern edge of Tengger Desert.</title>
        <authorList>
            <person name="Zhang G."/>
        </authorList>
    </citation>
    <scope>NUCLEOTIDE SEQUENCE [LARGE SCALE GENOMIC DNA]</scope>
    <source>
        <strain evidence="3 4">CCM 7311</strain>
    </source>
</reference>